<feature type="domain" description="FAD-binding PCMH-type" evidence="6">
    <location>
        <begin position="50"/>
        <end position="220"/>
    </location>
</feature>
<accession>A0A4R0IBI9</accession>
<dbReference type="InterPro" id="IPR016167">
    <property type="entry name" value="FAD-bd_PCMH_sub1"/>
</dbReference>
<dbReference type="Gene3D" id="3.40.462.20">
    <property type="match status" value="1"/>
</dbReference>
<dbReference type="Gene3D" id="3.30.43.10">
    <property type="entry name" value="Uridine Diphospho-n-acetylenolpyruvylglucosamine Reductase, domain 2"/>
    <property type="match status" value="1"/>
</dbReference>
<dbReference type="SUPFAM" id="SSF56176">
    <property type="entry name" value="FAD-binding/transporter-associated domain-like"/>
    <property type="match status" value="1"/>
</dbReference>
<evidence type="ECO:0000259" key="6">
    <source>
        <dbReference type="PROSITE" id="PS51387"/>
    </source>
</evidence>
<dbReference type="InterPro" id="IPR016169">
    <property type="entry name" value="FAD-bd_PCMH_sub2"/>
</dbReference>
<comment type="similarity">
    <text evidence="2">Belongs to the oxygen-dependent FAD-linked oxidoreductase family.</text>
</comment>
<keyword evidence="4" id="KW-0274">FAD</keyword>
<organism evidence="7 8">
    <name type="scientific">Kribbella sindirgiensis</name>
    <dbReference type="NCBI Taxonomy" id="1124744"/>
    <lineage>
        <taxon>Bacteria</taxon>
        <taxon>Bacillati</taxon>
        <taxon>Actinomycetota</taxon>
        <taxon>Actinomycetes</taxon>
        <taxon>Propionibacteriales</taxon>
        <taxon>Kribbellaceae</taxon>
        <taxon>Kribbella</taxon>
    </lineage>
</organism>
<dbReference type="PANTHER" id="PTHR42973:SF39">
    <property type="entry name" value="FAD-BINDING PCMH-TYPE DOMAIN-CONTAINING PROTEIN"/>
    <property type="match status" value="1"/>
</dbReference>
<dbReference type="Proteomes" id="UP000292695">
    <property type="component" value="Unassembled WGS sequence"/>
</dbReference>
<evidence type="ECO:0000313" key="7">
    <source>
        <dbReference type="EMBL" id="TCC29737.1"/>
    </source>
</evidence>
<dbReference type="InterPro" id="IPR006094">
    <property type="entry name" value="Oxid_FAD_bind_N"/>
</dbReference>
<evidence type="ECO:0000256" key="1">
    <source>
        <dbReference type="ARBA" id="ARBA00001974"/>
    </source>
</evidence>
<name>A0A4R0IBI9_9ACTN</name>
<keyword evidence="8" id="KW-1185">Reference proteome</keyword>
<dbReference type="Gene3D" id="3.30.465.10">
    <property type="match status" value="1"/>
</dbReference>
<dbReference type="PROSITE" id="PS51387">
    <property type="entry name" value="FAD_PCMH"/>
    <property type="match status" value="1"/>
</dbReference>
<protein>
    <submittedName>
        <fullName evidence="7">FAD-binding oxidoreductase</fullName>
    </submittedName>
</protein>
<evidence type="ECO:0000256" key="3">
    <source>
        <dbReference type="ARBA" id="ARBA00022630"/>
    </source>
</evidence>
<dbReference type="AlphaFoldDB" id="A0A4R0IBI9"/>
<dbReference type="InterPro" id="IPR012951">
    <property type="entry name" value="BBE"/>
</dbReference>
<dbReference type="GO" id="GO:0071949">
    <property type="term" value="F:FAD binding"/>
    <property type="evidence" value="ECO:0007669"/>
    <property type="project" value="InterPro"/>
</dbReference>
<dbReference type="PROSITE" id="PS00862">
    <property type="entry name" value="OX2_COVAL_FAD"/>
    <property type="match status" value="1"/>
</dbReference>
<evidence type="ECO:0000313" key="8">
    <source>
        <dbReference type="Proteomes" id="UP000292695"/>
    </source>
</evidence>
<dbReference type="EMBL" id="SJKA01000009">
    <property type="protein sequence ID" value="TCC29737.1"/>
    <property type="molecule type" value="Genomic_DNA"/>
</dbReference>
<evidence type="ECO:0000256" key="4">
    <source>
        <dbReference type="ARBA" id="ARBA00022827"/>
    </source>
</evidence>
<keyword evidence="3" id="KW-0285">Flavoprotein</keyword>
<comment type="cofactor">
    <cofactor evidence="1">
        <name>FAD</name>
        <dbReference type="ChEBI" id="CHEBI:57692"/>
    </cofactor>
</comment>
<comment type="caution">
    <text evidence="7">The sequence shown here is derived from an EMBL/GenBank/DDBJ whole genome shotgun (WGS) entry which is preliminary data.</text>
</comment>
<proteinExistence type="inferred from homology"/>
<dbReference type="InterPro" id="IPR006093">
    <property type="entry name" value="Oxy_OxRdtase_FAD_BS"/>
</dbReference>
<dbReference type="Pfam" id="PF01565">
    <property type="entry name" value="FAD_binding_4"/>
    <property type="match status" value="1"/>
</dbReference>
<dbReference type="GO" id="GO:0016491">
    <property type="term" value="F:oxidoreductase activity"/>
    <property type="evidence" value="ECO:0007669"/>
    <property type="project" value="UniProtKB-KW"/>
</dbReference>
<dbReference type="InterPro" id="IPR050416">
    <property type="entry name" value="FAD-linked_Oxidoreductase"/>
</dbReference>
<sequence>MTVTVTTLKGVETKIGNEMLDELRMTIRGDVLTPEDPGYAGVRSAYNAMYPGRPSLVVRPSGTADVISAINFARENGLLVAVRGGGHSVAGLSSVDGGLLLDLARMNGVDVDPEARTVRVQGGALIGDMDHETQAFGLVAPSGVVSDTGVAGLTLGGGEGWVRRQYGLAIDNLLSAQVVCADGQVRTASADSNPDLFWAIRGGGGNFGVVTSFTFQCRPVGPTVAFAGVFHPVEDAENVYRQFRDWAATVPDEISALIGCTTLPASEHTPPQIHNVPMIVTGAVYSGDPEEGMKIIQPLRDIGTPLADISGPLPFVGVQTAFDEFFRRGTLRSYWKSTFVEDLTDPILDIIVAKARNRPHDRVFVIAFLMGGAINRVGATDTAYSERSAKWMVSIDGNWEDAADDDKVISWVRGAWGEVHEHGTGSLYLNFNSVADEAVTVGVESAFGSNLERLAAIKTTYDPDNFFRLNNNITPGA</sequence>
<dbReference type="InterPro" id="IPR036318">
    <property type="entry name" value="FAD-bd_PCMH-like_sf"/>
</dbReference>
<dbReference type="OrthoDB" id="3682986at2"/>
<dbReference type="InterPro" id="IPR016166">
    <property type="entry name" value="FAD-bd_PCMH"/>
</dbReference>
<dbReference type="RefSeq" id="WP_131292762.1">
    <property type="nucleotide sequence ID" value="NZ_SJKA01000009.1"/>
</dbReference>
<keyword evidence="5" id="KW-0560">Oxidoreductase</keyword>
<reference evidence="7 8" key="1">
    <citation type="submission" date="2019-02" db="EMBL/GenBank/DDBJ databases">
        <title>Kribbella capetownensis sp. nov. and Kribbella speibonae sp. nov., isolated from soil.</title>
        <authorList>
            <person name="Curtis S.M."/>
            <person name="Norton I."/>
            <person name="Everest G.J."/>
            <person name="Meyers P.R."/>
        </authorList>
    </citation>
    <scope>NUCLEOTIDE SEQUENCE [LARGE SCALE GENOMIC DNA]</scope>
    <source>
        <strain evidence="7 8">DSM 27082</strain>
    </source>
</reference>
<dbReference type="PANTHER" id="PTHR42973">
    <property type="entry name" value="BINDING OXIDOREDUCTASE, PUTATIVE (AFU_ORTHOLOGUE AFUA_1G17690)-RELATED"/>
    <property type="match status" value="1"/>
</dbReference>
<dbReference type="Pfam" id="PF08031">
    <property type="entry name" value="BBE"/>
    <property type="match status" value="1"/>
</dbReference>
<evidence type="ECO:0000256" key="2">
    <source>
        <dbReference type="ARBA" id="ARBA00005466"/>
    </source>
</evidence>
<evidence type="ECO:0000256" key="5">
    <source>
        <dbReference type="ARBA" id="ARBA00023002"/>
    </source>
</evidence>
<gene>
    <name evidence="7" type="ORF">E0H50_25080</name>
</gene>